<accession>A0A2U9IBD1</accession>
<keyword evidence="4" id="KW-1185">Reference proteome</keyword>
<dbReference type="PANTHER" id="PTHR34875">
    <property type="entry name" value="UPF0237 PROTEIN MJ1558"/>
    <property type="match status" value="1"/>
</dbReference>
<dbReference type="InterPro" id="IPR022986">
    <property type="entry name" value="UPF0237_ACT"/>
</dbReference>
<dbReference type="InterPro" id="IPR002912">
    <property type="entry name" value="ACT_dom"/>
</dbReference>
<dbReference type="HAMAP" id="MF_01054">
    <property type="entry name" value="UPF0237"/>
    <property type="match status" value="1"/>
</dbReference>
<dbReference type="Proteomes" id="UP000248044">
    <property type="component" value="Chromosome"/>
</dbReference>
<feature type="domain" description="ACT" evidence="2">
    <location>
        <begin position="5"/>
        <end position="79"/>
    </location>
</feature>
<evidence type="ECO:0000313" key="3">
    <source>
        <dbReference type="EMBL" id="AWR93319.1"/>
    </source>
</evidence>
<dbReference type="AlphaFoldDB" id="A0A2U9IBD1"/>
<dbReference type="PROSITE" id="PS51671">
    <property type="entry name" value="ACT"/>
    <property type="match status" value="1"/>
</dbReference>
<dbReference type="OrthoDB" id="27277at2157"/>
<gene>
    <name evidence="3" type="ORF">DFR85_00550</name>
</gene>
<dbReference type="SUPFAM" id="SSF55021">
    <property type="entry name" value="ACT-like"/>
    <property type="match status" value="1"/>
</dbReference>
<proteinExistence type="inferred from homology"/>
<dbReference type="CDD" id="cd04872">
    <property type="entry name" value="ACT_1ZPV"/>
    <property type="match status" value="1"/>
</dbReference>
<reference evidence="3 4" key="1">
    <citation type="submission" date="2018-05" db="EMBL/GenBank/DDBJ databases">
        <title>Complete Genome Sequences of Extremely Thermoacidophilic, Metal-Mobilizing Type-Strain Members of the Archaeal Family Sulfolobaceae: Acidianus brierleyi DSM-1651T, Acidianus sulfidivorans DSM-18786T, Metallosphaera hakonensis DSM-7519T, and Metallosphaera prunae DSM-10039T.</title>
        <authorList>
            <person name="Counts J.A."/>
            <person name="Kelly R.M."/>
        </authorList>
    </citation>
    <scope>NUCLEOTIDE SEQUENCE [LARGE SCALE GENOMIC DNA]</scope>
    <source>
        <strain evidence="3 4">DSM 1651</strain>
    </source>
</reference>
<dbReference type="EMBL" id="CP029289">
    <property type="protein sequence ID" value="AWR93319.1"/>
    <property type="molecule type" value="Genomic_DNA"/>
</dbReference>
<evidence type="ECO:0000259" key="2">
    <source>
        <dbReference type="PROSITE" id="PS51671"/>
    </source>
</evidence>
<evidence type="ECO:0000256" key="1">
    <source>
        <dbReference type="HAMAP-Rule" id="MF_01054"/>
    </source>
</evidence>
<comment type="similarity">
    <text evidence="1">Belongs to the UPF0237 family.</text>
</comment>
<name>A0A2U9IBD1_9CREN</name>
<dbReference type="GeneID" id="36830600"/>
<protein>
    <recommendedName>
        <fullName evidence="1">UPF0237 protein DFR85_00550</fullName>
    </recommendedName>
</protein>
<evidence type="ECO:0000313" key="4">
    <source>
        <dbReference type="Proteomes" id="UP000248044"/>
    </source>
</evidence>
<dbReference type="PANTHER" id="PTHR34875:SF6">
    <property type="entry name" value="UPF0237 PROTEIN MJ1558"/>
    <property type="match status" value="1"/>
</dbReference>
<sequence length="90" mass="9874">METAVVVVIGIDKPGIVAGISSKLAENNINIIDISQTVLRGVFSMIMIVDISKSKVNIGKLREELEAKGKELGVDVLVYHGEVFQYMERI</sequence>
<dbReference type="RefSeq" id="WP_110269203.1">
    <property type="nucleotide sequence ID" value="NZ_CP029289.2"/>
</dbReference>
<dbReference type="NCBIfam" id="NF001220">
    <property type="entry name" value="PRK00194.1"/>
    <property type="match status" value="1"/>
</dbReference>
<dbReference type="InterPro" id="IPR045865">
    <property type="entry name" value="ACT-like_dom_sf"/>
</dbReference>
<dbReference type="InterPro" id="IPR050990">
    <property type="entry name" value="UPF0237/GcvR_regulator"/>
</dbReference>
<dbReference type="Gene3D" id="3.30.70.260">
    <property type="match status" value="1"/>
</dbReference>
<dbReference type="Pfam" id="PF13740">
    <property type="entry name" value="ACT_6"/>
    <property type="match status" value="1"/>
</dbReference>
<dbReference type="KEGG" id="abri:DFR85_00550"/>
<organism evidence="3 4">
    <name type="scientific">Acidianus brierleyi</name>
    <dbReference type="NCBI Taxonomy" id="41673"/>
    <lineage>
        <taxon>Archaea</taxon>
        <taxon>Thermoproteota</taxon>
        <taxon>Thermoprotei</taxon>
        <taxon>Sulfolobales</taxon>
        <taxon>Sulfolobaceae</taxon>
        <taxon>Acidianus</taxon>
    </lineage>
</organism>